<sequence length="928" mass="101909">MLPAVAKRQSRNAAPRVEVPRPVQLGSLKSENEGQDPGIRLVPAGGGGWGRPKEDVEEEAQPTNPRVGLTSQPAQLRPTAWGRTSISAQAGPRPAPWAQPAPGTAWQEPVEKKQEEFPTLGSEPKGRRNSGSGSLSLGLKTNPVPPARSEWPRQTAMSCQKLLSSPSRAVPLPPRARCGRCVLHRVWSGALPDGHFVAAATATAVAVERCRSPVRRKPVQSQGPGALRAERRSSQTKTRGASRARRYTSVDWVANLRGLWSSNLLRRILSPVLCTTGVAVLVCLAHGYLIPKGKFWHASTTGHALLVSALGLLLVFRTNTAYSRFWEGRQIWQRILDLGRDVSRYAILFRTEMGPNTSAHVCRLVQAFPYCMIEHLRGKKDRAMRSKLERLIGAKGELASNVQHDYTLPMSSNRPLFIVNQLAHAVCSVPNGEGPQAMYTNRERSQLMQNLEKLSSTIGACERLVQTPVPLSYVRHTSRFLSLFMLTLPFALVDVLGPYTVPVTCFASWALFGIFEIGLVIEDPFQGVLKVEIIADTLQVDIEESIRSLGAQDLLEAGALGLVEAPKKSRSDASSYESSRALPSTGEEISVARAAAQAESEEGRESAADLRSRDEPVLPWARVKEQVLLQIFQSYDVNGDQAIDKMELERVLSDTAPDMEIDVESIEAIFEEADVDHDGLLTQAEWIKWAERWVQKAEIANLVLRMPSSPLLPADTQDDTWEEEEDPERPEVEEDSGEAAHGEAEDASDGEAPVAVRWEPKLPREPKNRELAQFLQRCGLGGTGLGLFLAQLLRFSSQGASSSSSNMARPIGAPVPAPEKRPVLPPPPTPSPPPAAERRAKDEDSDKAVEKRSPVAAPQSAPAKATAERPRTTSEDSDKEFMKTLADKRRAEKKDEEEERSRQQFARAQELHGILLSSLVASAYPYER</sequence>
<feature type="region of interest" description="Disordered" evidence="9">
    <location>
        <begin position="1"/>
        <end position="150"/>
    </location>
</feature>
<dbReference type="EMBL" id="CAJNJA010009063">
    <property type="protein sequence ID" value="CAE7242758.1"/>
    <property type="molecule type" value="Genomic_DNA"/>
</dbReference>
<dbReference type="AlphaFoldDB" id="A0A812LCY3"/>
<dbReference type="InterPro" id="IPR000943">
    <property type="entry name" value="RNA_pol_sigma70"/>
</dbReference>
<keyword evidence="2" id="KW-0813">Transport</keyword>
<evidence type="ECO:0000256" key="6">
    <source>
        <dbReference type="ARBA" id="ARBA00022989"/>
    </source>
</evidence>
<comment type="caution">
    <text evidence="12">The sequence shown here is derived from an EMBL/GenBank/DDBJ whole genome shotgun (WGS) entry which is preliminary data.</text>
</comment>
<organism evidence="12 13">
    <name type="scientific">Symbiodinium necroappetens</name>
    <dbReference type="NCBI Taxonomy" id="1628268"/>
    <lineage>
        <taxon>Eukaryota</taxon>
        <taxon>Sar</taxon>
        <taxon>Alveolata</taxon>
        <taxon>Dinophyceae</taxon>
        <taxon>Suessiales</taxon>
        <taxon>Symbiodiniaceae</taxon>
        <taxon>Symbiodinium</taxon>
    </lineage>
</organism>
<feature type="compositionally biased region" description="Basic and acidic residues" evidence="9">
    <location>
        <begin position="601"/>
        <end position="611"/>
    </location>
</feature>
<dbReference type="PROSITE" id="PS50222">
    <property type="entry name" value="EF_HAND_2"/>
    <property type="match status" value="2"/>
</dbReference>
<reference evidence="12" key="1">
    <citation type="submission" date="2021-02" db="EMBL/GenBank/DDBJ databases">
        <authorList>
            <person name="Dougan E. K."/>
            <person name="Rhodes N."/>
            <person name="Thang M."/>
            <person name="Chan C."/>
        </authorList>
    </citation>
    <scope>NUCLEOTIDE SEQUENCE</scope>
</reference>
<evidence type="ECO:0000256" key="3">
    <source>
        <dbReference type="ARBA" id="ARBA00022475"/>
    </source>
</evidence>
<dbReference type="Proteomes" id="UP000601435">
    <property type="component" value="Unassembled WGS sequence"/>
</dbReference>
<keyword evidence="3" id="KW-1003">Cell membrane</keyword>
<feature type="region of interest" description="Disordered" evidence="9">
    <location>
        <begin position="709"/>
        <end position="753"/>
    </location>
</feature>
<feature type="compositionally biased region" description="Acidic residues" evidence="9">
    <location>
        <begin position="716"/>
        <end position="737"/>
    </location>
</feature>
<keyword evidence="7" id="KW-0406">Ion transport</keyword>
<keyword evidence="13" id="KW-1185">Reference proteome</keyword>
<dbReference type="SUPFAM" id="SSF47473">
    <property type="entry name" value="EF-hand"/>
    <property type="match status" value="1"/>
</dbReference>
<feature type="region of interest" description="Disordered" evidence="9">
    <location>
        <begin position="886"/>
        <end position="905"/>
    </location>
</feature>
<evidence type="ECO:0000313" key="12">
    <source>
        <dbReference type="EMBL" id="CAE7242758.1"/>
    </source>
</evidence>
<feature type="compositionally biased region" description="Basic and acidic residues" evidence="9">
    <location>
        <begin position="886"/>
        <end position="902"/>
    </location>
</feature>
<dbReference type="GO" id="GO:0003700">
    <property type="term" value="F:DNA-binding transcription factor activity"/>
    <property type="evidence" value="ECO:0007669"/>
    <property type="project" value="InterPro"/>
</dbReference>
<keyword evidence="6 10" id="KW-1133">Transmembrane helix</keyword>
<feature type="transmembrane region" description="Helical" evidence="10">
    <location>
        <begin position="295"/>
        <end position="316"/>
    </location>
</feature>
<feature type="compositionally biased region" description="Basic and acidic residues" evidence="9">
    <location>
        <begin position="866"/>
        <end position="881"/>
    </location>
</feature>
<dbReference type="Pfam" id="PF25539">
    <property type="entry name" value="Bestrophin_2"/>
    <property type="match status" value="1"/>
</dbReference>
<feature type="compositionally biased region" description="Low complexity" evidence="9">
    <location>
        <begin position="572"/>
        <end position="581"/>
    </location>
</feature>
<dbReference type="PROSITE" id="PS00018">
    <property type="entry name" value="EF_HAND_1"/>
    <property type="match status" value="2"/>
</dbReference>
<dbReference type="PANTHER" id="PTHR33281">
    <property type="entry name" value="UPF0187 PROTEIN YNEE"/>
    <property type="match status" value="1"/>
</dbReference>
<evidence type="ECO:0000256" key="2">
    <source>
        <dbReference type="ARBA" id="ARBA00022448"/>
    </source>
</evidence>
<feature type="compositionally biased region" description="Pro residues" evidence="9">
    <location>
        <begin position="813"/>
        <end position="835"/>
    </location>
</feature>
<feature type="domain" description="EF-hand" evidence="11">
    <location>
        <begin position="661"/>
        <end position="696"/>
    </location>
</feature>
<evidence type="ECO:0000256" key="10">
    <source>
        <dbReference type="SAM" id="Phobius"/>
    </source>
</evidence>
<comment type="subcellular location">
    <subcellularLocation>
        <location evidence="1">Cell membrane</location>
        <topology evidence="1">Multi-pass membrane protein</topology>
    </subcellularLocation>
</comment>
<evidence type="ECO:0000256" key="7">
    <source>
        <dbReference type="ARBA" id="ARBA00023065"/>
    </source>
</evidence>
<dbReference type="Pfam" id="PF13499">
    <property type="entry name" value="EF-hand_7"/>
    <property type="match status" value="1"/>
</dbReference>
<feature type="compositionally biased region" description="Basic and acidic residues" evidence="9">
    <location>
        <begin position="836"/>
        <end position="853"/>
    </location>
</feature>
<keyword evidence="5" id="KW-0106">Calcium</keyword>
<dbReference type="GO" id="GO:0005254">
    <property type="term" value="F:chloride channel activity"/>
    <property type="evidence" value="ECO:0007669"/>
    <property type="project" value="InterPro"/>
</dbReference>
<evidence type="ECO:0000256" key="9">
    <source>
        <dbReference type="SAM" id="MobiDB-lite"/>
    </source>
</evidence>
<feature type="region of interest" description="Disordered" evidence="9">
    <location>
        <begin position="215"/>
        <end position="242"/>
    </location>
</feature>
<dbReference type="InterPro" id="IPR018247">
    <property type="entry name" value="EF_Hand_1_Ca_BS"/>
</dbReference>
<dbReference type="GO" id="GO:0005886">
    <property type="term" value="C:plasma membrane"/>
    <property type="evidence" value="ECO:0007669"/>
    <property type="project" value="UniProtKB-SubCell"/>
</dbReference>
<feature type="transmembrane region" description="Helical" evidence="10">
    <location>
        <begin position="480"/>
        <end position="501"/>
    </location>
</feature>
<evidence type="ECO:0000259" key="11">
    <source>
        <dbReference type="PROSITE" id="PS50222"/>
    </source>
</evidence>
<dbReference type="SMART" id="SM00054">
    <property type="entry name" value="EFh"/>
    <property type="match status" value="2"/>
</dbReference>
<accession>A0A812LCY3</accession>
<feature type="compositionally biased region" description="Polar residues" evidence="9">
    <location>
        <begin position="61"/>
        <end position="74"/>
    </location>
</feature>
<dbReference type="GO" id="GO:0005509">
    <property type="term" value="F:calcium ion binding"/>
    <property type="evidence" value="ECO:0007669"/>
    <property type="project" value="InterPro"/>
</dbReference>
<proteinExistence type="predicted"/>
<dbReference type="InterPro" id="IPR011992">
    <property type="entry name" value="EF-hand-dom_pair"/>
</dbReference>
<dbReference type="Gene3D" id="1.10.238.10">
    <property type="entry name" value="EF-hand"/>
    <property type="match status" value="1"/>
</dbReference>
<feature type="region of interest" description="Disordered" evidence="9">
    <location>
        <begin position="571"/>
        <end position="611"/>
    </location>
</feature>
<dbReference type="CDD" id="cd00051">
    <property type="entry name" value="EFh"/>
    <property type="match status" value="1"/>
</dbReference>
<evidence type="ECO:0000256" key="4">
    <source>
        <dbReference type="ARBA" id="ARBA00022692"/>
    </source>
</evidence>
<evidence type="ECO:0000256" key="5">
    <source>
        <dbReference type="ARBA" id="ARBA00022837"/>
    </source>
</evidence>
<feature type="compositionally biased region" description="Low complexity" evidence="9">
    <location>
        <begin position="854"/>
        <end position="865"/>
    </location>
</feature>
<dbReference type="InterPro" id="IPR044669">
    <property type="entry name" value="YneE/VCCN1/2-like"/>
</dbReference>
<feature type="compositionally biased region" description="Low complexity" evidence="9">
    <location>
        <begin position="130"/>
        <end position="139"/>
    </location>
</feature>
<gene>
    <name evidence="12" type="ORF">SNEC2469_LOCUS4534</name>
</gene>
<dbReference type="PROSITE" id="PS00715">
    <property type="entry name" value="SIGMA70_1"/>
    <property type="match status" value="1"/>
</dbReference>
<dbReference type="OrthoDB" id="1368at2759"/>
<keyword evidence="4 10" id="KW-0812">Transmembrane</keyword>
<protein>
    <recommendedName>
        <fullName evidence="11">EF-hand domain-containing protein</fullName>
    </recommendedName>
</protein>
<feature type="domain" description="EF-hand" evidence="11">
    <location>
        <begin position="623"/>
        <end position="658"/>
    </location>
</feature>
<dbReference type="GO" id="GO:0006352">
    <property type="term" value="P:DNA-templated transcription initiation"/>
    <property type="evidence" value="ECO:0007669"/>
    <property type="project" value="InterPro"/>
</dbReference>
<keyword evidence="8 10" id="KW-0472">Membrane</keyword>
<evidence type="ECO:0000256" key="1">
    <source>
        <dbReference type="ARBA" id="ARBA00004651"/>
    </source>
</evidence>
<evidence type="ECO:0000313" key="13">
    <source>
        <dbReference type="Proteomes" id="UP000601435"/>
    </source>
</evidence>
<dbReference type="PANTHER" id="PTHR33281:SF19">
    <property type="entry name" value="VOLTAGE-DEPENDENT ANION CHANNEL-FORMING PROTEIN YNEE"/>
    <property type="match status" value="1"/>
</dbReference>
<feature type="transmembrane region" description="Helical" evidence="10">
    <location>
        <begin position="268"/>
        <end position="289"/>
    </location>
</feature>
<dbReference type="InterPro" id="IPR002048">
    <property type="entry name" value="EF_hand_dom"/>
</dbReference>
<feature type="region of interest" description="Disordered" evidence="9">
    <location>
        <begin position="797"/>
        <end position="881"/>
    </location>
</feature>
<name>A0A812LCY3_9DINO</name>
<evidence type="ECO:0000256" key="8">
    <source>
        <dbReference type="ARBA" id="ARBA00023136"/>
    </source>
</evidence>